<reference evidence="1" key="1">
    <citation type="journal article" date="2019" name="bioRxiv">
        <title>The Genome of the Zebra Mussel, Dreissena polymorpha: A Resource for Invasive Species Research.</title>
        <authorList>
            <person name="McCartney M.A."/>
            <person name="Auch B."/>
            <person name="Kono T."/>
            <person name="Mallez S."/>
            <person name="Zhang Y."/>
            <person name="Obille A."/>
            <person name="Becker A."/>
            <person name="Abrahante J.E."/>
            <person name="Garbe J."/>
            <person name="Badalamenti J.P."/>
            <person name="Herman A."/>
            <person name="Mangelson H."/>
            <person name="Liachko I."/>
            <person name="Sullivan S."/>
            <person name="Sone E.D."/>
            <person name="Koren S."/>
            <person name="Silverstein K.A.T."/>
            <person name="Beckman K.B."/>
            <person name="Gohl D.M."/>
        </authorList>
    </citation>
    <scope>NUCLEOTIDE SEQUENCE</scope>
    <source>
        <strain evidence="1">Duluth1</strain>
        <tissue evidence="1">Whole animal</tissue>
    </source>
</reference>
<protein>
    <submittedName>
        <fullName evidence="1">Uncharacterized protein</fullName>
    </submittedName>
</protein>
<dbReference type="Proteomes" id="UP000828390">
    <property type="component" value="Unassembled WGS sequence"/>
</dbReference>
<name>A0A9D4KBH7_DREPO</name>
<evidence type="ECO:0000313" key="1">
    <source>
        <dbReference type="EMBL" id="KAH3836708.1"/>
    </source>
</evidence>
<accession>A0A9D4KBH7</accession>
<evidence type="ECO:0000313" key="2">
    <source>
        <dbReference type="Proteomes" id="UP000828390"/>
    </source>
</evidence>
<proteinExistence type="predicted"/>
<gene>
    <name evidence="1" type="ORF">DPMN_110081</name>
</gene>
<comment type="caution">
    <text evidence="1">The sequence shown here is derived from an EMBL/GenBank/DDBJ whole genome shotgun (WGS) entry which is preliminary data.</text>
</comment>
<keyword evidence="2" id="KW-1185">Reference proteome</keyword>
<sequence length="77" mass="8945">MTNGRRRGGLSTSRSFSTGQLLGTHRRFYQLQSICQSIVVLPQMRRSAAPSRDGRTANLQKRLRLMWRPVWSYYTIS</sequence>
<dbReference type="EMBL" id="JAIWYP010000004">
    <property type="protein sequence ID" value="KAH3836708.1"/>
    <property type="molecule type" value="Genomic_DNA"/>
</dbReference>
<reference evidence="1" key="2">
    <citation type="submission" date="2020-11" db="EMBL/GenBank/DDBJ databases">
        <authorList>
            <person name="McCartney M.A."/>
            <person name="Auch B."/>
            <person name="Kono T."/>
            <person name="Mallez S."/>
            <person name="Becker A."/>
            <person name="Gohl D.M."/>
            <person name="Silverstein K.A.T."/>
            <person name="Koren S."/>
            <person name="Bechman K.B."/>
            <person name="Herman A."/>
            <person name="Abrahante J.E."/>
            <person name="Garbe J."/>
        </authorList>
    </citation>
    <scope>NUCLEOTIDE SEQUENCE</scope>
    <source>
        <strain evidence="1">Duluth1</strain>
        <tissue evidence="1">Whole animal</tissue>
    </source>
</reference>
<organism evidence="1 2">
    <name type="scientific">Dreissena polymorpha</name>
    <name type="common">Zebra mussel</name>
    <name type="synonym">Mytilus polymorpha</name>
    <dbReference type="NCBI Taxonomy" id="45954"/>
    <lineage>
        <taxon>Eukaryota</taxon>
        <taxon>Metazoa</taxon>
        <taxon>Spiralia</taxon>
        <taxon>Lophotrochozoa</taxon>
        <taxon>Mollusca</taxon>
        <taxon>Bivalvia</taxon>
        <taxon>Autobranchia</taxon>
        <taxon>Heteroconchia</taxon>
        <taxon>Euheterodonta</taxon>
        <taxon>Imparidentia</taxon>
        <taxon>Neoheterodontei</taxon>
        <taxon>Myida</taxon>
        <taxon>Dreissenoidea</taxon>
        <taxon>Dreissenidae</taxon>
        <taxon>Dreissena</taxon>
    </lineage>
</organism>
<dbReference type="AlphaFoldDB" id="A0A9D4KBH7"/>